<dbReference type="EMBL" id="KZ559631">
    <property type="protein sequence ID" value="PLN75974.1"/>
    <property type="molecule type" value="Genomic_DNA"/>
</dbReference>
<name>A0A2J5HGB2_9EURO</name>
<accession>A0A2J5HGB2</accession>
<protein>
    <submittedName>
        <fullName evidence="2">Uncharacterized protein</fullName>
    </submittedName>
</protein>
<dbReference type="AlphaFoldDB" id="A0A2J5HGB2"/>
<evidence type="ECO:0000256" key="1">
    <source>
        <dbReference type="SAM" id="MobiDB-lite"/>
    </source>
</evidence>
<sequence length="374" mass="41757">MPGTLLLDDTPIPPQLDRAAAPSQLFQVPPTPSASSALYRSISRRKRSHYSSPPGYSGNFRDPSTEYDYHHDNDDENDRRILGEGDYRPSRYRNPPRRSASLDDSVDSLPDVGRKRSRLDPSSSSAAIVAASPSEKVTYPSPVESPVSGSWGRTMMDVVGKVWDFCWTGAFRGFYAGGGPGYSMATGERAVVGHEAVDASYNYQTMATEKHHFESTSIPGQYPSEHRRYSSGWGHDDDVSLHGSWVLVSPEADDTSPALRRRTAARSDRPVAHVAHHYHASGHHSRRRHPLSGKRTLLSQPAGKLPLSSPAKPRESPVSVETQRYMARRRRMEREEDASLRRLNEQLQAMIREGRQALGTRVEVEMEDGYDMED</sequence>
<dbReference type="Proteomes" id="UP000235023">
    <property type="component" value="Unassembled WGS sequence"/>
</dbReference>
<feature type="compositionally biased region" description="Basic residues" evidence="1">
    <location>
        <begin position="274"/>
        <end position="292"/>
    </location>
</feature>
<feature type="region of interest" description="Disordered" evidence="1">
    <location>
        <begin position="23"/>
        <end position="147"/>
    </location>
</feature>
<keyword evidence="3" id="KW-1185">Reference proteome</keyword>
<feature type="compositionally biased region" description="Low complexity" evidence="1">
    <location>
        <begin position="122"/>
        <end position="134"/>
    </location>
</feature>
<gene>
    <name evidence="2" type="ORF">BDW42DRAFT_179675</name>
</gene>
<evidence type="ECO:0000313" key="3">
    <source>
        <dbReference type="Proteomes" id="UP000235023"/>
    </source>
</evidence>
<reference evidence="3" key="1">
    <citation type="submission" date="2017-12" db="EMBL/GenBank/DDBJ databases">
        <authorList>
            <consortium name="DOE Joint Genome Institute"/>
            <person name="Mondo S.J."/>
            <person name="Kjaerbolling I."/>
            <person name="Vesth T.C."/>
            <person name="Frisvad J.C."/>
            <person name="Nybo J.L."/>
            <person name="Theobald S."/>
            <person name="Kuo A."/>
            <person name="Bowyer P."/>
            <person name="Matsuda Y."/>
            <person name="Lyhne E.K."/>
            <person name="Kogle M.E."/>
            <person name="Clum A."/>
            <person name="Lipzen A."/>
            <person name="Salamov A."/>
            <person name="Ngan C.Y."/>
            <person name="Daum C."/>
            <person name="Chiniquy J."/>
            <person name="Barry K."/>
            <person name="LaButti K."/>
            <person name="Haridas S."/>
            <person name="Simmons B.A."/>
            <person name="Magnuson J.K."/>
            <person name="Mortensen U.H."/>
            <person name="Larsen T.O."/>
            <person name="Grigoriev I.V."/>
            <person name="Baker S.E."/>
            <person name="Andersen M.R."/>
            <person name="Nordberg H.P."/>
            <person name="Cantor M.N."/>
            <person name="Hua S.X."/>
        </authorList>
    </citation>
    <scope>NUCLEOTIDE SEQUENCE [LARGE SCALE GENOMIC DNA]</scope>
    <source>
        <strain evidence="3">IBT 19404</strain>
    </source>
</reference>
<feature type="region of interest" description="Disordered" evidence="1">
    <location>
        <begin position="264"/>
        <end position="322"/>
    </location>
</feature>
<proteinExistence type="predicted"/>
<feature type="compositionally biased region" description="Basic and acidic residues" evidence="1">
    <location>
        <begin position="63"/>
        <end position="89"/>
    </location>
</feature>
<feature type="compositionally biased region" description="Low complexity" evidence="1">
    <location>
        <begin position="97"/>
        <end position="111"/>
    </location>
</feature>
<dbReference type="OrthoDB" id="5138418at2759"/>
<evidence type="ECO:0000313" key="2">
    <source>
        <dbReference type="EMBL" id="PLN75974.1"/>
    </source>
</evidence>
<organism evidence="2 3">
    <name type="scientific">Aspergillus taichungensis</name>
    <dbReference type="NCBI Taxonomy" id="482145"/>
    <lineage>
        <taxon>Eukaryota</taxon>
        <taxon>Fungi</taxon>
        <taxon>Dikarya</taxon>
        <taxon>Ascomycota</taxon>
        <taxon>Pezizomycotina</taxon>
        <taxon>Eurotiomycetes</taxon>
        <taxon>Eurotiomycetidae</taxon>
        <taxon>Eurotiales</taxon>
        <taxon>Aspergillaceae</taxon>
        <taxon>Aspergillus</taxon>
        <taxon>Aspergillus subgen. Circumdati</taxon>
    </lineage>
</organism>